<feature type="domain" description="PPIase FKBP-type" evidence="9">
    <location>
        <begin position="60"/>
        <end position="146"/>
    </location>
</feature>
<keyword evidence="3 6" id="KW-0697">Rotamase</keyword>
<evidence type="ECO:0000256" key="1">
    <source>
        <dbReference type="ARBA" id="ARBA00000971"/>
    </source>
</evidence>
<evidence type="ECO:0000256" key="8">
    <source>
        <dbReference type="SAM" id="SignalP"/>
    </source>
</evidence>
<evidence type="ECO:0000256" key="4">
    <source>
        <dbReference type="ARBA" id="ARBA00023235"/>
    </source>
</evidence>
<dbReference type="Pfam" id="PF00254">
    <property type="entry name" value="FKBP_C"/>
    <property type="match status" value="1"/>
</dbReference>
<evidence type="ECO:0000256" key="7">
    <source>
        <dbReference type="RuleBase" id="RU003915"/>
    </source>
</evidence>
<dbReference type="PROSITE" id="PS51257">
    <property type="entry name" value="PROKAR_LIPOPROTEIN"/>
    <property type="match status" value="1"/>
</dbReference>
<dbReference type="InterPro" id="IPR046357">
    <property type="entry name" value="PPIase_dom_sf"/>
</dbReference>
<dbReference type="SUPFAM" id="SSF54534">
    <property type="entry name" value="FKBP-like"/>
    <property type="match status" value="1"/>
</dbReference>
<evidence type="ECO:0000256" key="2">
    <source>
        <dbReference type="ARBA" id="ARBA00006577"/>
    </source>
</evidence>
<dbReference type="PANTHER" id="PTHR43811">
    <property type="entry name" value="FKBP-TYPE PEPTIDYL-PROLYL CIS-TRANS ISOMERASE FKPA"/>
    <property type="match status" value="1"/>
</dbReference>
<evidence type="ECO:0000256" key="3">
    <source>
        <dbReference type="ARBA" id="ARBA00023110"/>
    </source>
</evidence>
<dbReference type="InterPro" id="IPR001179">
    <property type="entry name" value="PPIase_FKBP_dom"/>
</dbReference>
<comment type="similarity">
    <text evidence="2 7">Belongs to the FKBP-type PPIase family.</text>
</comment>
<reference evidence="10 11" key="1">
    <citation type="submission" date="2018-04" db="EMBL/GenBank/DDBJ databases">
        <title>Cupriavidus necator CR12 genome sequencing and assembly.</title>
        <authorList>
            <person name="Ben Fekih I."/>
            <person name="Mazhar H.S."/>
            <person name="Bello S.K."/>
            <person name="Rensing C."/>
        </authorList>
    </citation>
    <scope>NUCLEOTIDE SEQUENCE [LARGE SCALE GENOMIC DNA]</scope>
    <source>
        <strain evidence="10 11">CR12</strain>
    </source>
</reference>
<name>A0A367PIK9_CUPNE</name>
<evidence type="ECO:0000313" key="10">
    <source>
        <dbReference type="EMBL" id="RCJ06935.1"/>
    </source>
</evidence>
<dbReference type="PANTHER" id="PTHR43811:SF19">
    <property type="entry name" value="39 KDA FK506-BINDING NUCLEAR PROTEIN"/>
    <property type="match status" value="1"/>
</dbReference>
<comment type="catalytic activity">
    <reaction evidence="1 6 7">
        <text>[protein]-peptidylproline (omega=180) = [protein]-peptidylproline (omega=0)</text>
        <dbReference type="Rhea" id="RHEA:16237"/>
        <dbReference type="Rhea" id="RHEA-COMP:10747"/>
        <dbReference type="Rhea" id="RHEA-COMP:10748"/>
        <dbReference type="ChEBI" id="CHEBI:83833"/>
        <dbReference type="ChEBI" id="CHEBI:83834"/>
        <dbReference type="EC" id="5.2.1.8"/>
    </reaction>
</comment>
<gene>
    <name evidence="10" type="ORF">DDK22_18405</name>
</gene>
<accession>A0A367PIK9</accession>
<evidence type="ECO:0000259" key="9">
    <source>
        <dbReference type="PROSITE" id="PS50059"/>
    </source>
</evidence>
<evidence type="ECO:0000313" key="11">
    <source>
        <dbReference type="Proteomes" id="UP000253501"/>
    </source>
</evidence>
<dbReference type="FunFam" id="3.10.50.40:FF:000006">
    <property type="entry name" value="Peptidyl-prolyl cis-trans isomerase"/>
    <property type="match status" value="1"/>
</dbReference>
<dbReference type="PROSITE" id="PS50059">
    <property type="entry name" value="FKBP_PPIASE"/>
    <property type="match status" value="1"/>
</dbReference>
<proteinExistence type="inferred from homology"/>
<feature type="chain" id="PRO_5016944300" description="Peptidyl-prolyl cis-trans isomerase" evidence="8">
    <location>
        <begin position="20"/>
        <end position="147"/>
    </location>
</feature>
<keyword evidence="4 6" id="KW-0413">Isomerase</keyword>
<dbReference type="Gene3D" id="3.10.50.40">
    <property type="match status" value="1"/>
</dbReference>
<dbReference type="EC" id="5.2.1.8" evidence="7"/>
<comment type="function">
    <text evidence="5">PPIases accelerate the folding of proteins.</text>
</comment>
<dbReference type="GO" id="GO:0003755">
    <property type="term" value="F:peptidyl-prolyl cis-trans isomerase activity"/>
    <property type="evidence" value="ECO:0007669"/>
    <property type="project" value="UniProtKB-UniRule"/>
</dbReference>
<keyword evidence="8" id="KW-0732">Signal</keyword>
<feature type="signal peptide" evidence="8">
    <location>
        <begin position="1"/>
        <end position="19"/>
    </location>
</feature>
<dbReference type="Proteomes" id="UP000253501">
    <property type="component" value="Unassembled WGS sequence"/>
</dbReference>
<dbReference type="RefSeq" id="WP_114133161.1">
    <property type="nucleotide sequence ID" value="NZ_CP068435.1"/>
</dbReference>
<dbReference type="EMBL" id="QDHA01000042">
    <property type="protein sequence ID" value="RCJ06935.1"/>
    <property type="molecule type" value="Genomic_DNA"/>
</dbReference>
<sequence>MKTLALFLGTLTFACAASAASPAASAPAAPAAPAAAPQTLASGMTIQHLIKGNGASPKATDSVQVHYRGTLADGTEFDSSYKRGQPISFPLNRVIPCWTEGVQAMQVGGKAKLTCPPATAYGARGVPGTIPPNATLTFEVVLLGIGG</sequence>
<organism evidence="10 11">
    <name type="scientific">Cupriavidus necator</name>
    <name type="common">Alcaligenes eutrophus</name>
    <name type="synonym">Ralstonia eutropha</name>
    <dbReference type="NCBI Taxonomy" id="106590"/>
    <lineage>
        <taxon>Bacteria</taxon>
        <taxon>Pseudomonadati</taxon>
        <taxon>Pseudomonadota</taxon>
        <taxon>Betaproteobacteria</taxon>
        <taxon>Burkholderiales</taxon>
        <taxon>Burkholderiaceae</taxon>
        <taxon>Cupriavidus</taxon>
    </lineage>
</organism>
<evidence type="ECO:0000256" key="5">
    <source>
        <dbReference type="ARBA" id="ARBA00056164"/>
    </source>
</evidence>
<evidence type="ECO:0000256" key="6">
    <source>
        <dbReference type="PROSITE-ProRule" id="PRU00277"/>
    </source>
</evidence>
<dbReference type="AlphaFoldDB" id="A0A367PIK9"/>
<protein>
    <recommendedName>
        <fullName evidence="7">Peptidyl-prolyl cis-trans isomerase</fullName>
        <ecNumber evidence="7">5.2.1.8</ecNumber>
    </recommendedName>
</protein>
<comment type="caution">
    <text evidence="10">The sequence shown here is derived from an EMBL/GenBank/DDBJ whole genome shotgun (WGS) entry which is preliminary data.</text>
</comment>